<keyword evidence="2" id="KW-1133">Transmembrane helix</keyword>
<feature type="compositionally biased region" description="Acidic residues" evidence="1">
    <location>
        <begin position="1"/>
        <end position="10"/>
    </location>
</feature>
<keyword evidence="4" id="KW-1185">Reference proteome</keyword>
<feature type="transmembrane region" description="Helical" evidence="2">
    <location>
        <begin position="448"/>
        <end position="468"/>
    </location>
</feature>
<keyword evidence="2" id="KW-0812">Transmembrane</keyword>
<comment type="caution">
    <text evidence="3">The sequence shown here is derived from an EMBL/GenBank/DDBJ whole genome shotgun (WGS) entry which is preliminary data.</text>
</comment>
<name>A0AA36HMP6_9DINO</name>
<evidence type="ECO:0008006" key="5">
    <source>
        <dbReference type="Google" id="ProtNLM"/>
    </source>
</evidence>
<feature type="transmembrane region" description="Helical" evidence="2">
    <location>
        <begin position="480"/>
        <end position="499"/>
    </location>
</feature>
<organism evidence="3 4">
    <name type="scientific">Effrenium voratum</name>
    <dbReference type="NCBI Taxonomy" id="2562239"/>
    <lineage>
        <taxon>Eukaryota</taxon>
        <taxon>Sar</taxon>
        <taxon>Alveolata</taxon>
        <taxon>Dinophyceae</taxon>
        <taxon>Suessiales</taxon>
        <taxon>Symbiodiniaceae</taxon>
        <taxon>Effrenium</taxon>
    </lineage>
</organism>
<proteinExistence type="predicted"/>
<evidence type="ECO:0000313" key="4">
    <source>
        <dbReference type="Proteomes" id="UP001178507"/>
    </source>
</evidence>
<accession>A0AA36HMP6</accession>
<dbReference type="EMBL" id="CAUJNA010000070">
    <property type="protein sequence ID" value="CAJ1371362.1"/>
    <property type="molecule type" value="Genomic_DNA"/>
</dbReference>
<feature type="transmembrane region" description="Helical" evidence="2">
    <location>
        <begin position="416"/>
        <end position="436"/>
    </location>
</feature>
<sequence length="502" mass="55690">MDDFDVDADVPTDRGRDVQETLETQAPANEPEIWAMAMAFLTNMQVTRPELLRAVPARWVLARAWSILGSASYVAGLYEASVPVTQIQEFWSHSWQGSPWKKALTLLVAKNGLASLVGSTLLTMLFAGLFALGWLPGYAKDLTQEDGDFLNSVWCLAVGAVSSCILALLWRPPGLVFLDRVCIDQSTRTAKCEGVLNIGAFLKNSITMVVIWDPTYVKRLWCVFELAAYLKSHEDERKGKLVVLPSLLGPCSVAFALGCCSFMAVLLIVEFASPIAGVAVLVLLGTAGFYLAAAQFREIYRDLDSMQAQMKEFEVDKAESFCCSCNHLNSKGQNILCDRELVKACIISWFGTIESFEEAVRSKVLPAMSAHLRHPFSYLSLVGVLSPLMWGTADAVAAQLRNGNEQFAAYYAINGLMWWLFGMPCLYVGWNMLVFRCRRKRAALWKDVLTNLAIMPAIAVLLCLQYGVGYVFAILTRNRVQGVCIYTAVMAVLTLVIFCRRR</sequence>
<dbReference type="InterPro" id="IPR035897">
    <property type="entry name" value="Toll_tir_struct_dom_sf"/>
</dbReference>
<dbReference type="SUPFAM" id="SSF52200">
    <property type="entry name" value="Toll/Interleukin receptor TIR domain"/>
    <property type="match status" value="1"/>
</dbReference>
<evidence type="ECO:0000313" key="3">
    <source>
        <dbReference type="EMBL" id="CAJ1371362.1"/>
    </source>
</evidence>
<keyword evidence="2" id="KW-0472">Membrane</keyword>
<feature type="transmembrane region" description="Helical" evidence="2">
    <location>
        <begin position="241"/>
        <end position="269"/>
    </location>
</feature>
<feature type="transmembrane region" description="Helical" evidence="2">
    <location>
        <begin position="376"/>
        <end position="396"/>
    </location>
</feature>
<feature type="transmembrane region" description="Helical" evidence="2">
    <location>
        <begin position="112"/>
        <end position="137"/>
    </location>
</feature>
<feature type="region of interest" description="Disordered" evidence="1">
    <location>
        <begin position="1"/>
        <end position="24"/>
    </location>
</feature>
<evidence type="ECO:0000256" key="1">
    <source>
        <dbReference type="SAM" id="MobiDB-lite"/>
    </source>
</evidence>
<feature type="transmembrane region" description="Helical" evidence="2">
    <location>
        <begin position="275"/>
        <end position="293"/>
    </location>
</feature>
<dbReference type="Proteomes" id="UP001178507">
    <property type="component" value="Unassembled WGS sequence"/>
</dbReference>
<reference evidence="3" key="1">
    <citation type="submission" date="2023-08" db="EMBL/GenBank/DDBJ databases">
        <authorList>
            <person name="Chen Y."/>
            <person name="Shah S."/>
            <person name="Dougan E. K."/>
            <person name="Thang M."/>
            <person name="Chan C."/>
        </authorList>
    </citation>
    <scope>NUCLEOTIDE SEQUENCE</scope>
</reference>
<dbReference type="AlphaFoldDB" id="A0AA36HMP6"/>
<gene>
    <name evidence="3" type="ORF">EVOR1521_LOCUS1675</name>
</gene>
<feature type="transmembrane region" description="Helical" evidence="2">
    <location>
        <begin position="149"/>
        <end position="170"/>
    </location>
</feature>
<protein>
    <recommendedName>
        <fullName evidence="5">Transmembrane protein</fullName>
    </recommendedName>
</protein>
<evidence type="ECO:0000256" key="2">
    <source>
        <dbReference type="SAM" id="Phobius"/>
    </source>
</evidence>